<keyword evidence="4 5" id="KW-0472">Membrane</keyword>
<dbReference type="EMBL" id="JAEVHL010000018">
    <property type="protein sequence ID" value="MBM0275188.1"/>
    <property type="molecule type" value="Genomic_DNA"/>
</dbReference>
<keyword evidence="8" id="KW-1185">Reference proteome</keyword>
<evidence type="ECO:0000256" key="5">
    <source>
        <dbReference type="SAM" id="Phobius"/>
    </source>
</evidence>
<organism evidence="7 8">
    <name type="scientific">Micromonospora tarensis</name>
    <dbReference type="NCBI Taxonomy" id="2806100"/>
    <lineage>
        <taxon>Bacteria</taxon>
        <taxon>Bacillati</taxon>
        <taxon>Actinomycetota</taxon>
        <taxon>Actinomycetes</taxon>
        <taxon>Micromonosporales</taxon>
        <taxon>Micromonosporaceae</taxon>
        <taxon>Micromonospora</taxon>
    </lineage>
</organism>
<dbReference type="Proteomes" id="UP000622245">
    <property type="component" value="Unassembled WGS sequence"/>
</dbReference>
<evidence type="ECO:0000256" key="1">
    <source>
        <dbReference type="ARBA" id="ARBA00004141"/>
    </source>
</evidence>
<keyword evidence="2 5" id="KW-0812">Transmembrane</keyword>
<protein>
    <submittedName>
        <fullName evidence="7">FUSC family protein</fullName>
    </submittedName>
</protein>
<sequence length="366" mass="39327">MRRRQMEIIGLIALQAGLAAALAWWLAHDLLGNPNPVFAPTAAVGTIAAAIGQRTRRTVELLVGVGLGVAIGDGLVLLIGTGAWQTGVIVALAIGIALGLVGRGGTVVSQVGGTAVLIATLSSSQQNLEVPRVVDAIVGSLAGLTVVALLLPLHPMRVLHRASGPIFDALTTYLREIESAMRARDSDQSVHAMEGLRAMGPDVERLREALSGAEEVVTVAPARWQWRQHLERYDRGVEHLVRFIHSSRILARQAATMIKYQERLPQHLPDAIEALAQAVQQLQRETRTDKPHEQTRRLALRAAEEAGWATGAGLQNFGVTVATQARLAASDLLRATGCPVDEANRRVRQAARSAEQANRQDNGDRQ</sequence>
<accession>A0ABS1YCV2</accession>
<comment type="caution">
    <text evidence="7">The sequence shown here is derived from an EMBL/GenBank/DDBJ whole genome shotgun (WGS) entry which is preliminary data.</text>
</comment>
<evidence type="ECO:0000256" key="3">
    <source>
        <dbReference type="ARBA" id="ARBA00022989"/>
    </source>
</evidence>
<comment type="subcellular location">
    <subcellularLocation>
        <location evidence="1">Membrane</location>
        <topology evidence="1">Multi-pass membrane protein</topology>
    </subcellularLocation>
</comment>
<name>A0ABS1YCV2_9ACTN</name>
<gene>
    <name evidence="7" type="ORF">JM949_06830</name>
</gene>
<evidence type="ECO:0000313" key="7">
    <source>
        <dbReference type="EMBL" id="MBM0275188.1"/>
    </source>
</evidence>
<feature type="transmembrane region" description="Helical" evidence="5">
    <location>
        <begin position="133"/>
        <end position="153"/>
    </location>
</feature>
<reference evidence="7 8" key="1">
    <citation type="submission" date="2021-01" db="EMBL/GenBank/DDBJ databases">
        <title>Draft genome sequence of Micromonospora sp. strain STR1s_6.</title>
        <authorList>
            <person name="Karlyshev A."/>
            <person name="Jawad R."/>
        </authorList>
    </citation>
    <scope>NUCLEOTIDE SEQUENCE [LARGE SCALE GENOMIC DNA]</scope>
    <source>
        <strain evidence="7 8">STR1S-6</strain>
    </source>
</reference>
<feature type="transmembrane region" description="Helical" evidence="5">
    <location>
        <begin position="59"/>
        <end position="82"/>
    </location>
</feature>
<keyword evidence="3 5" id="KW-1133">Transmembrane helix</keyword>
<dbReference type="InterPro" id="IPR049453">
    <property type="entry name" value="Memb_transporter_dom"/>
</dbReference>
<feature type="domain" description="Integral membrane bound transporter" evidence="6">
    <location>
        <begin position="22"/>
        <end position="146"/>
    </location>
</feature>
<evidence type="ECO:0000256" key="4">
    <source>
        <dbReference type="ARBA" id="ARBA00023136"/>
    </source>
</evidence>
<feature type="transmembrane region" description="Helical" evidence="5">
    <location>
        <begin position="33"/>
        <end position="52"/>
    </location>
</feature>
<evidence type="ECO:0000313" key="8">
    <source>
        <dbReference type="Proteomes" id="UP000622245"/>
    </source>
</evidence>
<feature type="transmembrane region" description="Helical" evidence="5">
    <location>
        <begin position="88"/>
        <end position="121"/>
    </location>
</feature>
<proteinExistence type="predicted"/>
<evidence type="ECO:0000256" key="2">
    <source>
        <dbReference type="ARBA" id="ARBA00022692"/>
    </source>
</evidence>
<dbReference type="Pfam" id="PF13515">
    <property type="entry name" value="FUSC_2"/>
    <property type="match status" value="1"/>
</dbReference>
<evidence type="ECO:0000259" key="6">
    <source>
        <dbReference type="Pfam" id="PF13515"/>
    </source>
</evidence>